<dbReference type="InterPro" id="IPR016181">
    <property type="entry name" value="Acyl_CoA_acyltransferase"/>
</dbReference>
<dbReference type="EC" id="2.3.1.184" evidence="6"/>
<dbReference type="PANTHER" id="PTHR39322:SF1">
    <property type="entry name" value="ISOVALERYL-HOMOSERINE LACTONE SYNTHASE"/>
    <property type="match status" value="1"/>
</dbReference>
<dbReference type="RefSeq" id="WP_379897785.1">
    <property type="nucleotide sequence ID" value="NZ_JBHRTR010000005.1"/>
</dbReference>
<evidence type="ECO:0000256" key="4">
    <source>
        <dbReference type="ARBA" id="ARBA00022929"/>
    </source>
</evidence>
<dbReference type="Gene3D" id="3.40.630.30">
    <property type="match status" value="1"/>
</dbReference>
<dbReference type="PRINTS" id="PR01549">
    <property type="entry name" value="AUTOINDCRSYN"/>
</dbReference>
<dbReference type="Pfam" id="PF00765">
    <property type="entry name" value="Autoind_synth"/>
    <property type="match status" value="1"/>
</dbReference>
<keyword evidence="4 5" id="KW-0071">Autoinducer synthesis</keyword>
<evidence type="ECO:0000313" key="7">
    <source>
        <dbReference type="EMBL" id="MFC3226035.1"/>
    </source>
</evidence>
<accession>A0ABV7KV72</accession>
<sequence length="218" mass="24686">MIYVISGADVDQYPALFEQVYRLRHQVFVEEMGWEDLRSPDGKERDQFDDHHAVHHLCVRDNLVVGYQRMLPTTRPHLLSEIFPQLCVGTSPRGPGIYELTRYCVSPAHREGRRGVGSVGSELIAGLVEWGLQAGVHKAIIEFEPMWVLRAMQLQFLARPLGLQTKIGDQNIVATELTFNEHTLETIRAFRGHEEPVVRCLGAQEAFVAFETEHALAS</sequence>
<evidence type="ECO:0000256" key="5">
    <source>
        <dbReference type="PROSITE-ProRule" id="PRU00533"/>
    </source>
</evidence>
<protein>
    <recommendedName>
        <fullName evidence="6">Acyl-homoserine-lactone synthase</fullName>
        <ecNumber evidence="6">2.3.1.184</ecNumber>
    </recommendedName>
    <alternativeName>
        <fullName evidence="6">Autoinducer synthesis protein</fullName>
    </alternativeName>
</protein>
<keyword evidence="8" id="KW-1185">Reference proteome</keyword>
<evidence type="ECO:0000313" key="8">
    <source>
        <dbReference type="Proteomes" id="UP001595528"/>
    </source>
</evidence>
<evidence type="ECO:0000256" key="3">
    <source>
        <dbReference type="ARBA" id="ARBA00022691"/>
    </source>
</evidence>
<reference evidence="8" key="1">
    <citation type="journal article" date="2019" name="Int. J. Syst. Evol. Microbiol.">
        <title>The Global Catalogue of Microorganisms (GCM) 10K type strain sequencing project: providing services to taxonomists for standard genome sequencing and annotation.</title>
        <authorList>
            <consortium name="The Broad Institute Genomics Platform"/>
            <consortium name="The Broad Institute Genome Sequencing Center for Infectious Disease"/>
            <person name="Wu L."/>
            <person name="Ma J."/>
        </authorList>
    </citation>
    <scope>NUCLEOTIDE SEQUENCE [LARGE SCALE GENOMIC DNA]</scope>
    <source>
        <strain evidence="8">KCTC 42964</strain>
    </source>
</reference>
<keyword evidence="1 5" id="KW-0673">Quorum sensing</keyword>
<comment type="catalytic activity">
    <reaction evidence="6">
        <text>a fatty acyl-[ACP] + S-adenosyl-L-methionine = an N-acyl-L-homoserine lactone + S-methyl-5'-thioadenosine + holo-[ACP] + H(+)</text>
        <dbReference type="Rhea" id="RHEA:10096"/>
        <dbReference type="Rhea" id="RHEA-COMP:9685"/>
        <dbReference type="Rhea" id="RHEA-COMP:14125"/>
        <dbReference type="ChEBI" id="CHEBI:15378"/>
        <dbReference type="ChEBI" id="CHEBI:17509"/>
        <dbReference type="ChEBI" id="CHEBI:55474"/>
        <dbReference type="ChEBI" id="CHEBI:59789"/>
        <dbReference type="ChEBI" id="CHEBI:64479"/>
        <dbReference type="ChEBI" id="CHEBI:138651"/>
        <dbReference type="EC" id="2.3.1.184"/>
    </reaction>
</comment>
<comment type="similarity">
    <text evidence="5 6">Belongs to the autoinducer synthase family.</text>
</comment>
<keyword evidence="2 6" id="KW-0808">Transferase</keyword>
<comment type="caution">
    <text evidence="7">The sequence shown here is derived from an EMBL/GenBank/DDBJ whole genome shotgun (WGS) entry which is preliminary data.</text>
</comment>
<evidence type="ECO:0000256" key="2">
    <source>
        <dbReference type="ARBA" id="ARBA00022679"/>
    </source>
</evidence>
<evidence type="ECO:0000256" key="6">
    <source>
        <dbReference type="RuleBase" id="RU361135"/>
    </source>
</evidence>
<dbReference type="InterPro" id="IPR001690">
    <property type="entry name" value="Autoind_synthase"/>
</dbReference>
<dbReference type="EMBL" id="JBHRTR010000005">
    <property type="protein sequence ID" value="MFC3226035.1"/>
    <property type="molecule type" value="Genomic_DNA"/>
</dbReference>
<proteinExistence type="inferred from homology"/>
<organism evidence="7 8">
    <name type="scientific">Marinibaculum pumilum</name>
    <dbReference type="NCBI Taxonomy" id="1766165"/>
    <lineage>
        <taxon>Bacteria</taxon>
        <taxon>Pseudomonadati</taxon>
        <taxon>Pseudomonadota</taxon>
        <taxon>Alphaproteobacteria</taxon>
        <taxon>Rhodospirillales</taxon>
        <taxon>Rhodospirillaceae</taxon>
        <taxon>Marinibaculum</taxon>
    </lineage>
</organism>
<gene>
    <name evidence="7" type="ORF">ACFOGJ_02270</name>
</gene>
<dbReference type="SUPFAM" id="SSF55729">
    <property type="entry name" value="Acyl-CoA N-acyltransferases (Nat)"/>
    <property type="match status" value="1"/>
</dbReference>
<name>A0ABV7KV72_9PROT</name>
<dbReference type="PANTHER" id="PTHR39322">
    <property type="entry name" value="ACYL-HOMOSERINE-LACTONE SYNTHASE"/>
    <property type="match status" value="1"/>
</dbReference>
<dbReference type="PROSITE" id="PS51187">
    <property type="entry name" value="AUTOINDUCER_SYNTH_2"/>
    <property type="match status" value="1"/>
</dbReference>
<evidence type="ECO:0000256" key="1">
    <source>
        <dbReference type="ARBA" id="ARBA00022654"/>
    </source>
</evidence>
<dbReference type="Proteomes" id="UP001595528">
    <property type="component" value="Unassembled WGS sequence"/>
</dbReference>
<keyword evidence="3 6" id="KW-0949">S-adenosyl-L-methionine</keyword>